<feature type="binding site" evidence="5">
    <location>
        <position position="228"/>
    </location>
    <ligand>
        <name>a divalent metal cation</name>
        <dbReference type="ChEBI" id="CHEBI:60240"/>
        <label>1</label>
    </ligand>
</feature>
<feature type="binding site" evidence="5">
    <location>
        <position position="105"/>
    </location>
    <ligand>
        <name>a divalent metal cation</name>
        <dbReference type="ChEBI" id="CHEBI:60240"/>
        <label>1</label>
    </ligand>
</feature>
<dbReference type="GO" id="GO:0046872">
    <property type="term" value="F:metal ion binding"/>
    <property type="evidence" value="ECO:0007669"/>
    <property type="project" value="UniProtKB-KW"/>
</dbReference>
<dbReference type="STRING" id="1218492.JG30_08060"/>
<dbReference type="PANTHER" id="PTHR13799:SF14">
    <property type="entry name" value="GTP CYCLOHYDROLASE 1 TYPE 2 HOMOLOG"/>
    <property type="match status" value="1"/>
</dbReference>
<comment type="subunit">
    <text evidence="2">Homohexamer.</text>
</comment>
<dbReference type="FunFam" id="3.40.1390.30:FF:000001">
    <property type="entry name" value="GTP cyclohydrolase 1 type 2"/>
    <property type="match status" value="1"/>
</dbReference>
<dbReference type="GO" id="GO:0005737">
    <property type="term" value="C:cytoplasm"/>
    <property type="evidence" value="ECO:0007669"/>
    <property type="project" value="TreeGrafter"/>
</dbReference>
<feature type="binding site" evidence="5">
    <location>
        <position position="67"/>
    </location>
    <ligand>
        <name>a divalent metal cation</name>
        <dbReference type="ChEBI" id="CHEBI:60240"/>
        <label>1</label>
    </ligand>
</feature>
<reference evidence="6 7" key="1">
    <citation type="submission" date="2015-01" db="EMBL/GenBank/DDBJ databases">
        <title>Comparative genomics of the lactic acid bacteria isolated from the honey bee gut.</title>
        <authorList>
            <person name="Ellegaard K.M."/>
            <person name="Tamarit D."/>
            <person name="Javelind E."/>
            <person name="Olofsson T."/>
            <person name="Andersson S.G."/>
            <person name="Vasquez A."/>
        </authorList>
    </citation>
    <scope>NUCLEOTIDE SEQUENCE [LARGE SCALE GENOMIC DNA]</scope>
    <source>
        <strain evidence="6 7">Bin4</strain>
    </source>
</reference>
<evidence type="ECO:0000256" key="2">
    <source>
        <dbReference type="ARBA" id="ARBA00011643"/>
    </source>
</evidence>
<keyword evidence="7" id="KW-1185">Reference proteome</keyword>
<dbReference type="SUPFAM" id="SSF102705">
    <property type="entry name" value="NIF3 (NGG1p interacting factor 3)-like"/>
    <property type="match status" value="1"/>
</dbReference>
<keyword evidence="4 5" id="KW-0479">Metal-binding</keyword>
<organism evidence="6 7">
    <name type="scientific">Bombilactobacillus mellifer</name>
    <dbReference type="NCBI Taxonomy" id="1218492"/>
    <lineage>
        <taxon>Bacteria</taxon>
        <taxon>Bacillati</taxon>
        <taxon>Bacillota</taxon>
        <taxon>Bacilli</taxon>
        <taxon>Lactobacillales</taxon>
        <taxon>Lactobacillaceae</taxon>
        <taxon>Bombilactobacillus</taxon>
    </lineage>
</organism>
<protein>
    <recommendedName>
        <fullName evidence="3">GTP cyclohydrolase 1 type 2 homolog</fullName>
    </recommendedName>
</protein>
<accession>A0A0F4LTY1</accession>
<comment type="caution">
    <text evidence="6">The sequence shown here is derived from an EMBL/GenBank/DDBJ whole genome shotgun (WGS) entry which is preliminary data.</text>
</comment>
<dbReference type="OrthoDB" id="9792792at2"/>
<evidence type="ECO:0000313" key="7">
    <source>
        <dbReference type="Proteomes" id="UP000033558"/>
    </source>
</evidence>
<proteinExistence type="inferred from homology"/>
<comment type="similarity">
    <text evidence="1">Belongs to the GTP cyclohydrolase I type 2/NIF3 family.</text>
</comment>
<dbReference type="InterPro" id="IPR036069">
    <property type="entry name" value="DUF34/NIF3_sf"/>
</dbReference>
<name>A0A0F4LTY1_9LACO</name>
<dbReference type="PANTHER" id="PTHR13799">
    <property type="entry name" value="NGG1 INTERACTING FACTOR 3"/>
    <property type="match status" value="1"/>
</dbReference>
<feature type="binding site" evidence="5">
    <location>
        <position position="66"/>
    </location>
    <ligand>
        <name>a divalent metal cation</name>
        <dbReference type="ChEBI" id="CHEBI:60240"/>
        <label>1</label>
    </ligand>
</feature>
<evidence type="ECO:0000313" key="6">
    <source>
        <dbReference type="EMBL" id="KJY61754.1"/>
    </source>
</evidence>
<evidence type="ECO:0000256" key="3">
    <source>
        <dbReference type="ARBA" id="ARBA00022112"/>
    </source>
</evidence>
<feature type="binding site" evidence="5">
    <location>
        <position position="225"/>
    </location>
    <ligand>
        <name>a divalent metal cation</name>
        <dbReference type="ChEBI" id="CHEBI:60240"/>
        <label>1</label>
    </ligand>
</feature>
<evidence type="ECO:0000256" key="1">
    <source>
        <dbReference type="ARBA" id="ARBA00006964"/>
    </source>
</evidence>
<dbReference type="InterPro" id="IPR002678">
    <property type="entry name" value="DUF34/NIF3"/>
</dbReference>
<evidence type="ECO:0000256" key="4">
    <source>
        <dbReference type="ARBA" id="ARBA00022723"/>
    </source>
</evidence>
<dbReference type="NCBIfam" id="TIGR00486">
    <property type="entry name" value="YbgI_SA1388"/>
    <property type="match status" value="1"/>
</dbReference>
<dbReference type="Pfam" id="PF01784">
    <property type="entry name" value="DUF34_NIF3"/>
    <property type="match status" value="1"/>
</dbReference>
<dbReference type="AlphaFoldDB" id="A0A0F4LTY1"/>
<dbReference type="Gene3D" id="3.40.1390.30">
    <property type="entry name" value="NIF3 (NGG1p interacting factor 3)-like"/>
    <property type="match status" value="2"/>
</dbReference>
<dbReference type="Proteomes" id="UP000033558">
    <property type="component" value="Unassembled WGS sequence"/>
</dbReference>
<dbReference type="HOGENOM" id="CLU_037423_2_0_9"/>
<sequence length="265" mass="29602">MEVTGQDIVTQIEAYAPLILKMNHDPSGLQLGDLRRPVHRVLTTLDVRPEVVQEAITNQVDFIFAHHPLIFHPAVNLDTTIPQNAMYAELLKHDITVYAAHTNMDKTCPGMNDWLAQALKLQQLESFARDNDGVGLGRVGLLATPMTCLELAKYVKQVFHLGGLRLITPDINKVVQRIGIIGGDGGKFYLDALEDHIDVFITGDVYYHTAHDMLSAGLSVIDPGHHIESIFKVQTAKLLKHWAHENQWALTVQSSQLSTEPYQFI</sequence>
<dbReference type="EMBL" id="JXJQ01000008">
    <property type="protein sequence ID" value="KJY61754.1"/>
    <property type="molecule type" value="Genomic_DNA"/>
</dbReference>
<gene>
    <name evidence="6" type="ORF">JG30_08060</name>
</gene>
<dbReference type="RefSeq" id="WP_046316389.1">
    <property type="nucleotide sequence ID" value="NZ_JAMBJK010000007.1"/>
</dbReference>
<dbReference type="PATRIC" id="fig|1218492.5.peg.944"/>
<evidence type="ECO:0000256" key="5">
    <source>
        <dbReference type="PIRSR" id="PIRSR602678-1"/>
    </source>
</evidence>